<dbReference type="eggNOG" id="KOG3656">
    <property type="taxonomic scope" value="Eukaryota"/>
</dbReference>
<dbReference type="Pfam" id="PF00001">
    <property type="entry name" value="7tm_1"/>
    <property type="match status" value="1"/>
</dbReference>
<feature type="transmembrane region" description="Helical" evidence="11">
    <location>
        <begin position="126"/>
        <end position="146"/>
    </location>
</feature>
<feature type="transmembrane region" description="Helical" evidence="11">
    <location>
        <begin position="77"/>
        <end position="105"/>
    </location>
</feature>
<evidence type="ECO:0000256" key="1">
    <source>
        <dbReference type="ARBA" id="ARBA00004651"/>
    </source>
</evidence>
<evidence type="ECO:0000256" key="2">
    <source>
        <dbReference type="ARBA" id="ARBA00022475"/>
    </source>
</evidence>
<feature type="transmembrane region" description="Helical" evidence="11">
    <location>
        <begin position="268"/>
        <end position="293"/>
    </location>
</feature>
<keyword evidence="14" id="KW-1185">Reference proteome</keyword>
<evidence type="ECO:0000256" key="4">
    <source>
        <dbReference type="ARBA" id="ARBA00022989"/>
    </source>
</evidence>
<name>H3AJR1_LATCH</name>
<dbReference type="Ensembl" id="ENSLACT00000009958.1">
    <property type="protein sequence ID" value="ENSLACP00000009882.1"/>
    <property type="gene ID" value="ENSLACG00000008712.1"/>
</dbReference>
<dbReference type="AlphaFoldDB" id="H3AJR1"/>
<keyword evidence="10 11" id="KW-0807">Transducer</keyword>
<reference evidence="13" key="3">
    <citation type="submission" date="2025-09" db="UniProtKB">
        <authorList>
            <consortium name="Ensembl"/>
        </authorList>
    </citation>
    <scope>IDENTIFICATION</scope>
</reference>
<feature type="transmembrane region" description="Helical" evidence="11">
    <location>
        <begin position="12"/>
        <end position="34"/>
    </location>
</feature>
<dbReference type="Gene3D" id="1.20.1070.10">
    <property type="entry name" value="Rhodopsin 7-helix transmembrane proteins"/>
    <property type="match status" value="1"/>
</dbReference>
<comment type="subcellular location">
    <subcellularLocation>
        <location evidence="1 11">Cell membrane</location>
        <topology evidence="1 11">Multi-pass membrane protein</topology>
    </subcellularLocation>
</comment>
<evidence type="ECO:0000313" key="14">
    <source>
        <dbReference type="Proteomes" id="UP000008672"/>
    </source>
</evidence>
<dbReference type="SUPFAM" id="SSF81321">
    <property type="entry name" value="Family A G protein-coupled receptor-like"/>
    <property type="match status" value="1"/>
</dbReference>
<keyword evidence="8 11" id="KW-0675">Receptor</keyword>
<feature type="transmembrane region" description="Helical" evidence="11">
    <location>
        <begin position="46"/>
        <end position="71"/>
    </location>
</feature>
<dbReference type="EMBL" id="AFYH01172295">
    <property type="status" value="NOT_ANNOTATED_CDS"/>
    <property type="molecule type" value="Genomic_DNA"/>
</dbReference>
<keyword evidence="9 11" id="KW-0325">Glycoprotein</keyword>
<dbReference type="PRINTS" id="PR00424">
    <property type="entry name" value="ADENOSINER"/>
</dbReference>
<evidence type="ECO:0000256" key="9">
    <source>
        <dbReference type="ARBA" id="ARBA00023180"/>
    </source>
</evidence>
<dbReference type="InterPro" id="IPR000276">
    <property type="entry name" value="GPCR_Rhodpsn"/>
</dbReference>
<dbReference type="Proteomes" id="UP000008672">
    <property type="component" value="Unassembled WGS sequence"/>
</dbReference>
<feature type="transmembrane region" description="Helical" evidence="11">
    <location>
        <begin position="185"/>
        <end position="209"/>
    </location>
</feature>
<evidence type="ECO:0000256" key="3">
    <source>
        <dbReference type="ARBA" id="ARBA00022692"/>
    </source>
</evidence>
<dbReference type="GO" id="GO:0001609">
    <property type="term" value="F:G protein-coupled adenosine receptor activity"/>
    <property type="evidence" value="ECO:0007669"/>
    <property type="project" value="UniProtKB-UniRule"/>
</dbReference>
<dbReference type="HOGENOM" id="CLU_009579_11_5_1"/>
<keyword evidence="3 11" id="KW-0812">Transmembrane</keyword>
<keyword evidence="2 11" id="KW-1003">Cell membrane</keyword>
<evidence type="ECO:0000256" key="7">
    <source>
        <dbReference type="ARBA" id="ARBA00023157"/>
    </source>
</evidence>
<evidence type="ECO:0000256" key="8">
    <source>
        <dbReference type="ARBA" id="ARBA00023170"/>
    </source>
</evidence>
<feature type="transmembrane region" description="Helical" evidence="11">
    <location>
        <begin position="236"/>
        <end position="262"/>
    </location>
</feature>
<keyword evidence="7 11" id="KW-1015">Disulfide bond</keyword>
<dbReference type="EMBL" id="AFYH01172296">
    <property type="status" value="NOT_ANNOTATED_CDS"/>
    <property type="molecule type" value="Genomic_DNA"/>
</dbReference>
<organism evidence="13 14">
    <name type="scientific">Latimeria chalumnae</name>
    <name type="common">Coelacanth</name>
    <dbReference type="NCBI Taxonomy" id="7897"/>
    <lineage>
        <taxon>Eukaryota</taxon>
        <taxon>Metazoa</taxon>
        <taxon>Chordata</taxon>
        <taxon>Craniata</taxon>
        <taxon>Vertebrata</taxon>
        <taxon>Euteleostomi</taxon>
        <taxon>Coelacanthiformes</taxon>
        <taxon>Coelacanthidae</taxon>
        <taxon>Latimeria</taxon>
    </lineage>
</organism>
<evidence type="ECO:0000256" key="6">
    <source>
        <dbReference type="ARBA" id="ARBA00023136"/>
    </source>
</evidence>
<dbReference type="GO" id="GO:0007189">
    <property type="term" value="P:adenylate cyclase-activating G protein-coupled receptor signaling pathway"/>
    <property type="evidence" value="ECO:0007669"/>
    <property type="project" value="TreeGrafter"/>
</dbReference>
<keyword evidence="4 11" id="KW-1133">Transmembrane helix</keyword>
<sequence length="312" mass="35398">ANKVNTSDRIFISLTLPASIALAIFMICCNVLILRVLLKKPKKTSTALAMISMGVADTLLCILGVPMVIFTDLNMVLPFYSCLLLTCAIVGGAIVSSFHQVLIAMQRWYMVTFPTRYKGLLTHSSICLHIALCWIGGIFICLIPVMGFNSYYSLRAAKEASAGCRQKPQLCRVVCAYQNVLSMEYMVYIIFYGCVMVPLLLIALLYAMVFKKVKAQNHRSPPAGHLLFYQKEKRMVWTMTMIVLIYAAARLPFNLVAMVLLYCRHCRLPFWMAPSAILLAIFSTASNPFMYFFRSQEMRTAWRKFVRRKRVG</sequence>
<feature type="domain" description="G-protein coupled receptors family 1 profile" evidence="12">
    <location>
        <begin position="29"/>
        <end position="291"/>
    </location>
</feature>
<dbReference type="OMA" id="HIALCWI"/>
<keyword evidence="5 11" id="KW-0297">G-protein coupled receptor</keyword>
<dbReference type="PROSITE" id="PS50262">
    <property type="entry name" value="G_PROTEIN_RECEP_F1_2"/>
    <property type="match status" value="1"/>
</dbReference>
<dbReference type="InParanoid" id="H3AJR1"/>
<dbReference type="InterPro" id="IPR001634">
    <property type="entry name" value="Adenosn_rcpt"/>
</dbReference>
<reference evidence="14" key="1">
    <citation type="submission" date="2011-08" db="EMBL/GenBank/DDBJ databases">
        <title>The draft genome of Latimeria chalumnae.</title>
        <authorList>
            <person name="Di Palma F."/>
            <person name="Alfoldi J."/>
            <person name="Johnson J."/>
            <person name="Berlin A."/>
            <person name="Gnerre S."/>
            <person name="Jaffe D."/>
            <person name="MacCallum I."/>
            <person name="Young S."/>
            <person name="Walker B.J."/>
            <person name="Lander E."/>
            <person name="Lindblad-Toh K."/>
        </authorList>
    </citation>
    <scope>NUCLEOTIDE SEQUENCE [LARGE SCALE GENOMIC DNA]</scope>
    <source>
        <strain evidence="14">Wild caught</strain>
    </source>
</reference>
<evidence type="ECO:0000256" key="10">
    <source>
        <dbReference type="ARBA" id="ARBA00023224"/>
    </source>
</evidence>
<evidence type="ECO:0000256" key="11">
    <source>
        <dbReference type="RuleBase" id="RU201114"/>
    </source>
</evidence>
<evidence type="ECO:0000259" key="12">
    <source>
        <dbReference type="PROSITE" id="PS50262"/>
    </source>
</evidence>
<evidence type="ECO:0000256" key="5">
    <source>
        <dbReference type="ARBA" id="ARBA00023040"/>
    </source>
</evidence>
<dbReference type="InterPro" id="IPR017452">
    <property type="entry name" value="GPCR_Rhodpsn_7TM"/>
</dbReference>
<dbReference type="GeneTree" id="ENSGT01030000234555"/>
<dbReference type="GO" id="GO:0005886">
    <property type="term" value="C:plasma membrane"/>
    <property type="evidence" value="ECO:0007669"/>
    <property type="project" value="UniProtKB-SubCell"/>
</dbReference>
<dbReference type="PANTHER" id="PTHR24246">
    <property type="entry name" value="OLFACTORY RECEPTOR AND ADENOSINE RECEPTOR"/>
    <property type="match status" value="1"/>
</dbReference>
<dbReference type="GO" id="GO:0042311">
    <property type="term" value="P:vasodilation"/>
    <property type="evidence" value="ECO:0007669"/>
    <property type="project" value="TreeGrafter"/>
</dbReference>
<dbReference type="PRINTS" id="PR00237">
    <property type="entry name" value="GPCRRHODOPSN"/>
</dbReference>
<accession>H3AJR1</accession>
<evidence type="ECO:0000313" key="13">
    <source>
        <dbReference type="Ensembl" id="ENSLACP00000009882.1"/>
    </source>
</evidence>
<comment type="similarity">
    <text evidence="11">Belongs to the G-protein coupled receptor 1 family.</text>
</comment>
<keyword evidence="6 11" id="KW-0472">Membrane</keyword>
<proteinExistence type="inferred from homology"/>
<reference evidence="13" key="2">
    <citation type="submission" date="2025-08" db="UniProtKB">
        <authorList>
            <consortium name="Ensembl"/>
        </authorList>
    </citation>
    <scope>IDENTIFICATION</scope>
</reference>
<protein>
    <recommendedName>
        <fullName evidence="12">G-protein coupled receptors family 1 profile domain-containing protein</fullName>
    </recommendedName>
</protein>
<dbReference type="PANTHER" id="PTHR24246:SF18">
    <property type="entry name" value="ADENOSINE RECEPTOR A2B"/>
    <property type="match status" value="1"/>
</dbReference>